<evidence type="ECO:0000313" key="6">
    <source>
        <dbReference type="EMBL" id="CAH1789903.1"/>
    </source>
</evidence>
<evidence type="ECO:0000256" key="5">
    <source>
        <dbReference type="ARBA" id="ARBA00023136"/>
    </source>
</evidence>
<dbReference type="Pfam" id="PF13906">
    <property type="entry name" value="AA_permease_C"/>
    <property type="match status" value="1"/>
</dbReference>
<reference evidence="6" key="1">
    <citation type="submission" date="2022-03" db="EMBL/GenBank/DDBJ databases">
        <authorList>
            <person name="Martin C."/>
        </authorList>
    </citation>
    <scope>NUCLEOTIDE SEQUENCE</scope>
</reference>
<comment type="subcellular location">
    <subcellularLocation>
        <location evidence="1">Membrane</location>
        <topology evidence="1">Multi-pass membrane protein</topology>
    </subcellularLocation>
</comment>
<evidence type="ECO:0000313" key="7">
    <source>
        <dbReference type="Proteomes" id="UP000749559"/>
    </source>
</evidence>
<dbReference type="PIRSF" id="PIRSF006060">
    <property type="entry name" value="AA_transporter"/>
    <property type="match status" value="1"/>
</dbReference>
<dbReference type="Pfam" id="PF13520">
    <property type="entry name" value="AA_permease_2"/>
    <property type="match status" value="1"/>
</dbReference>
<keyword evidence="5" id="KW-0472">Membrane</keyword>
<evidence type="ECO:0000256" key="1">
    <source>
        <dbReference type="ARBA" id="ARBA00004141"/>
    </source>
</evidence>
<dbReference type="PANTHER" id="PTHR43243:SF4">
    <property type="entry name" value="CATIONIC AMINO ACID TRANSPORTER 4"/>
    <property type="match status" value="1"/>
</dbReference>
<keyword evidence="7" id="KW-1185">Reference proteome</keyword>
<accession>A0A8J1TTS8</accession>
<dbReference type="AlphaFoldDB" id="A0A8J1TTS8"/>
<dbReference type="InterPro" id="IPR029485">
    <property type="entry name" value="CAT_C"/>
</dbReference>
<dbReference type="EMBL" id="CAIIXF020000007">
    <property type="protein sequence ID" value="CAH1789903.1"/>
    <property type="molecule type" value="Genomic_DNA"/>
</dbReference>
<dbReference type="GO" id="GO:0005886">
    <property type="term" value="C:plasma membrane"/>
    <property type="evidence" value="ECO:0007669"/>
    <property type="project" value="TreeGrafter"/>
</dbReference>
<protein>
    <submittedName>
        <fullName evidence="6">Uncharacterized protein</fullName>
    </submittedName>
</protein>
<dbReference type="InterPro" id="IPR002293">
    <property type="entry name" value="AA/rel_permease1"/>
</dbReference>
<evidence type="ECO:0000256" key="2">
    <source>
        <dbReference type="ARBA" id="ARBA00022448"/>
    </source>
</evidence>
<name>A0A8J1TTS8_OWEFU</name>
<keyword evidence="4" id="KW-1133">Transmembrane helix</keyword>
<dbReference type="OrthoDB" id="3900342at2759"/>
<proteinExistence type="predicted"/>
<keyword evidence="2" id="KW-0813">Transport</keyword>
<dbReference type="GO" id="GO:0015171">
    <property type="term" value="F:amino acid transmembrane transporter activity"/>
    <property type="evidence" value="ECO:0007669"/>
    <property type="project" value="TreeGrafter"/>
</dbReference>
<keyword evidence="3" id="KW-0812">Transmembrane</keyword>
<evidence type="ECO:0000256" key="4">
    <source>
        <dbReference type="ARBA" id="ARBA00022989"/>
    </source>
</evidence>
<sequence>MVLKTFLRKLTRKKHIPKTPSTTLKKCLTTWDMTLMSVGMMVGAGIYILVGVAAKEQAGPGIIISFIIAGVVSLLNAVCLAEIAARVHRAGSAYVYTYVTLGEFPAFLLGWGQVVGSVCGGALTSKTWSGYLDALLGNRIRTFTEERIGNWTSVGEPVAEMPDLIAPCVVIILCIVVSLGAKLGATVNAILAGLNCTILMFVFIVGVIYGDIKNWTLEDKGGFLPFGFAGVVTASAACVYAFAGYDVVALAVEEAKEPHKAVPRALCISLFAVALLYIATSCGMTLIVPFDEIDKSAPLPSVFATHGIHWAKVIVSVGPLFGLTTNMLGNFFGLGRLLYTMAEDGLVFPYLHWVNERTGVPVAAIMTSGGMMAVISTFFDLENIIGFSIILGLLNGLLITIGMIFLRFSPPSTHNVTASIKNTYTNGPINYESDREYLLEEHESKGSKESAEIETNENGEFQLTDSEVQDAAGTLKHSMSFIGRYFKCKPGQLVFYTVMFLLVYLPIPCAVLLYGKDVVLKDAGIASVSCIAMSLPVILAMIIIYGHHQNPEPLQFFVPFVPLVPVLSMFCNIGLIVSTGSMANFIGCSLVMGIGVIMYLAYGIRKSKENNTDRAYAHLELELDELD</sequence>
<dbReference type="Gene3D" id="1.20.1740.10">
    <property type="entry name" value="Amino acid/polyamine transporter I"/>
    <property type="match status" value="1"/>
</dbReference>
<gene>
    <name evidence="6" type="ORF">OFUS_LOCUS15185</name>
</gene>
<dbReference type="Proteomes" id="UP000749559">
    <property type="component" value="Unassembled WGS sequence"/>
</dbReference>
<comment type="caution">
    <text evidence="6">The sequence shown here is derived from an EMBL/GenBank/DDBJ whole genome shotgun (WGS) entry which is preliminary data.</text>
</comment>
<evidence type="ECO:0000256" key="3">
    <source>
        <dbReference type="ARBA" id="ARBA00022692"/>
    </source>
</evidence>
<organism evidence="6 7">
    <name type="scientific">Owenia fusiformis</name>
    <name type="common">Polychaete worm</name>
    <dbReference type="NCBI Taxonomy" id="6347"/>
    <lineage>
        <taxon>Eukaryota</taxon>
        <taxon>Metazoa</taxon>
        <taxon>Spiralia</taxon>
        <taxon>Lophotrochozoa</taxon>
        <taxon>Annelida</taxon>
        <taxon>Polychaeta</taxon>
        <taxon>Sedentaria</taxon>
        <taxon>Canalipalpata</taxon>
        <taxon>Sabellida</taxon>
        <taxon>Oweniida</taxon>
        <taxon>Oweniidae</taxon>
        <taxon>Owenia</taxon>
    </lineage>
</organism>
<dbReference type="PANTHER" id="PTHR43243">
    <property type="entry name" value="INNER MEMBRANE TRANSPORTER YGJI-RELATED"/>
    <property type="match status" value="1"/>
</dbReference>